<gene>
    <name evidence="1" type="primary">PLEST003069</name>
    <name evidence="1" type="ORF">PLESTB_001159900</name>
</gene>
<protein>
    <submittedName>
        <fullName evidence="1">Uncharacterized protein</fullName>
    </submittedName>
</protein>
<dbReference type="Proteomes" id="UP001165080">
    <property type="component" value="Unassembled WGS sequence"/>
</dbReference>
<accession>A0A9W6BSF3</accession>
<sequence>MTTWLDEEWTVLPEHAQLGQAAADAYVRLRRRGEDDMGSVVLAVASELLRPELSAAFRASFTDPFEVSNKLVETVMLRDGCDVCCTSPSDKDRIQRVNEMMMSSSSSSS</sequence>
<evidence type="ECO:0000313" key="1">
    <source>
        <dbReference type="EMBL" id="GLC56887.1"/>
    </source>
</evidence>
<proteinExistence type="predicted"/>
<organism evidence="1 2">
    <name type="scientific">Pleodorina starrii</name>
    <dbReference type="NCBI Taxonomy" id="330485"/>
    <lineage>
        <taxon>Eukaryota</taxon>
        <taxon>Viridiplantae</taxon>
        <taxon>Chlorophyta</taxon>
        <taxon>core chlorophytes</taxon>
        <taxon>Chlorophyceae</taxon>
        <taxon>CS clade</taxon>
        <taxon>Chlamydomonadales</taxon>
        <taxon>Volvocaceae</taxon>
        <taxon>Pleodorina</taxon>
    </lineage>
</organism>
<dbReference type="PANTHER" id="PTHR36776:SF1">
    <property type="entry name" value="EXPRESSED PROTEIN"/>
    <property type="match status" value="1"/>
</dbReference>
<evidence type="ECO:0000313" key="2">
    <source>
        <dbReference type="Proteomes" id="UP001165080"/>
    </source>
</evidence>
<dbReference type="PANTHER" id="PTHR36776">
    <property type="entry name" value="EXPRESSED PROTEIN"/>
    <property type="match status" value="1"/>
</dbReference>
<dbReference type="AlphaFoldDB" id="A0A9W6BSF3"/>
<name>A0A9W6BSF3_9CHLO</name>
<keyword evidence="2" id="KW-1185">Reference proteome</keyword>
<reference evidence="1 2" key="1">
    <citation type="journal article" date="2023" name="Commun. Biol.">
        <title>Reorganization of the ancestral sex-determining regions during the evolution of trioecy in Pleodorina starrii.</title>
        <authorList>
            <person name="Takahashi K."/>
            <person name="Suzuki S."/>
            <person name="Kawai-Toyooka H."/>
            <person name="Yamamoto K."/>
            <person name="Hamaji T."/>
            <person name="Ootsuki R."/>
            <person name="Yamaguchi H."/>
            <person name="Kawachi M."/>
            <person name="Higashiyama T."/>
            <person name="Nozaki H."/>
        </authorList>
    </citation>
    <scope>NUCLEOTIDE SEQUENCE [LARGE SCALE GENOMIC DNA]</scope>
    <source>
        <strain evidence="1 2">NIES-4479</strain>
    </source>
</reference>
<comment type="caution">
    <text evidence="1">The sequence shown here is derived from an EMBL/GenBank/DDBJ whole genome shotgun (WGS) entry which is preliminary data.</text>
</comment>
<dbReference type="EMBL" id="BRXU01000017">
    <property type="protein sequence ID" value="GLC56887.1"/>
    <property type="molecule type" value="Genomic_DNA"/>
</dbReference>